<comment type="similarity">
    <text evidence="1 3">Belongs to the cytochrome P450 family.</text>
</comment>
<keyword evidence="2 3" id="KW-0408">Iron</keyword>
<comment type="caution">
    <text evidence="6">The sequence shown here is derived from an EMBL/GenBank/DDBJ whole genome shotgun (WGS) entry which is preliminary data.</text>
</comment>
<evidence type="ECO:0000313" key="6">
    <source>
        <dbReference type="EMBL" id="GMN32320.1"/>
    </source>
</evidence>
<reference evidence="6" key="1">
    <citation type="submission" date="2023-07" db="EMBL/GenBank/DDBJ databases">
        <title>draft genome sequence of fig (Ficus carica).</title>
        <authorList>
            <person name="Takahashi T."/>
            <person name="Nishimura K."/>
        </authorList>
    </citation>
    <scope>NUCLEOTIDE SEQUENCE</scope>
</reference>
<dbReference type="Pfam" id="PF00067">
    <property type="entry name" value="p450"/>
    <property type="match status" value="1"/>
</dbReference>
<protein>
    <recommendedName>
        <fullName evidence="8">Cytochrome P450</fullName>
    </recommendedName>
</protein>
<dbReference type="PANTHER" id="PTHR47950:SF6">
    <property type="entry name" value="CYTOCHROME P450"/>
    <property type="match status" value="1"/>
</dbReference>
<feature type="compositionally biased region" description="Basic and acidic residues" evidence="4">
    <location>
        <begin position="279"/>
        <end position="288"/>
    </location>
</feature>
<keyword evidence="5" id="KW-0812">Transmembrane</keyword>
<keyword evidence="7" id="KW-1185">Reference proteome</keyword>
<comment type="cofactor">
    <cofactor evidence="2">
        <name>heme</name>
        <dbReference type="ChEBI" id="CHEBI:30413"/>
    </cofactor>
</comment>
<organism evidence="6 7">
    <name type="scientific">Ficus carica</name>
    <name type="common">Common fig</name>
    <dbReference type="NCBI Taxonomy" id="3494"/>
    <lineage>
        <taxon>Eukaryota</taxon>
        <taxon>Viridiplantae</taxon>
        <taxon>Streptophyta</taxon>
        <taxon>Embryophyta</taxon>
        <taxon>Tracheophyta</taxon>
        <taxon>Spermatophyta</taxon>
        <taxon>Magnoliopsida</taxon>
        <taxon>eudicotyledons</taxon>
        <taxon>Gunneridae</taxon>
        <taxon>Pentapetalae</taxon>
        <taxon>rosids</taxon>
        <taxon>fabids</taxon>
        <taxon>Rosales</taxon>
        <taxon>Moraceae</taxon>
        <taxon>Ficeae</taxon>
        <taxon>Ficus</taxon>
    </lineage>
</organism>
<feature type="binding site" description="axial binding residue" evidence="2">
    <location>
        <position position="466"/>
    </location>
    <ligand>
        <name>heme</name>
        <dbReference type="ChEBI" id="CHEBI:30413"/>
    </ligand>
    <ligandPart>
        <name>Fe</name>
        <dbReference type="ChEBI" id="CHEBI:18248"/>
    </ligandPart>
</feature>
<dbReference type="InterPro" id="IPR001128">
    <property type="entry name" value="Cyt_P450"/>
</dbReference>
<evidence type="ECO:0008006" key="8">
    <source>
        <dbReference type="Google" id="ProtNLM"/>
    </source>
</evidence>
<dbReference type="PANTHER" id="PTHR47950">
    <property type="entry name" value="CYTOCHROME P450, FAMILY 76, SUBFAMILY C, POLYPEPTIDE 5-RELATED"/>
    <property type="match status" value="1"/>
</dbReference>
<dbReference type="PRINTS" id="PR00385">
    <property type="entry name" value="P450"/>
</dbReference>
<dbReference type="PRINTS" id="PR00463">
    <property type="entry name" value="EP450I"/>
</dbReference>
<evidence type="ECO:0000256" key="4">
    <source>
        <dbReference type="SAM" id="MobiDB-lite"/>
    </source>
</evidence>
<keyword evidence="2 3" id="KW-0349">Heme</keyword>
<evidence type="ECO:0000256" key="5">
    <source>
        <dbReference type="SAM" id="Phobius"/>
    </source>
</evidence>
<gene>
    <name evidence="6" type="ORF">TIFTF001_003617</name>
</gene>
<keyword evidence="5" id="KW-1133">Transmembrane helix</keyword>
<sequence>MSQYSLIALEESTILSLPNLLIFLVFPLLVILLLSKRFKALLLSNKSPPPLPPGPFAWPIVGNIFQMGSNPDQSLARLAKTYGPLMSLKLGSTIVIVGSSPDAAMKILKTHDCNLSARYVPDVAPSKCEREVQNCSIGWVEECDDSWKYLRNFSRTELFSGKVINSQARIRDEKVKQMLEFVGKMQGKAVKIRETAFAAVLNMLSNIIVSRDFSQLEHESLNGGICELMRNMTDVASSPNISDFYPMLAPLDLQGLQKRAKELGKRICKLWEEIMEEKKVNEKKRSEGDHDDDQIDSGPPQDFLDALIEKGFSSDQIDILLQELFTAGTETTSSTVEFTMAHLMRKPRCMEILEEELAREIGPDHVVKESDLTKLNYLQACLKEVLRLHPTGPLLLPHRANESCTVMNYTIPKDSKVLVNVWAIGRNPSYWEDPLEFKPERFLNSSLDFKGNVFEYIPFGSGRRICPGMTMAAKQIPLIVASLVHSFDWSLPQRMSPNDIDMTEKFGLAMRMKEPLLLVPKAKNF</sequence>
<dbReference type="GO" id="GO:0016705">
    <property type="term" value="F:oxidoreductase activity, acting on paired donors, with incorporation or reduction of molecular oxygen"/>
    <property type="evidence" value="ECO:0007669"/>
    <property type="project" value="InterPro"/>
</dbReference>
<keyword evidence="5" id="KW-0472">Membrane</keyword>
<dbReference type="GO" id="GO:0020037">
    <property type="term" value="F:heme binding"/>
    <property type="evidence" value="ECO:0007669"/>
    <property type="project" value="InterPro"/>
</dbReference>
<evidence type="ECO:0000256" key="2">
    <source>
        <dbReference type="PIRSR" id="PIRSR602401-1"/>
    </source>
</evidence>
<keyword evidence="3" id="KW-0503">Monooxygenase</keyword>
<dbReference type="Gramene" id="FCD_00006851-RA">
    <property type="protein sequence ID" value="FCD_00006851-RA:cds"/>
    <property type="gene ID" value="FCD_00006851"/>
</dbReference>
<name>A0AA88CUJ2_FICCA</name>
<evidence type="ECO:0000256" key="3">
    <source>
        <dbReference type="RuleBase" id="RU000461"/>
    </source>
</evidence>
<feature type="region of interest" description="Disordered" evidence="4">
    <location>
        <begin position="279"/>
        <end position="300"/>
    </location>
</feature>
<dbReference type="Proteomes" id="UP001187192">
    <property type="component" value="Unassembled WGS sequence"/>
</dbReference>
<proteinExistence type="inferred from homology"/>
<keyword evidence="3" id="KW-0560">Oxidoreductase</keyword>
<feature type="transmembrane region" description="Helical" evidence="5">
    <location>
        <begin position="12"/>
        <end position="34"/>
    </location>
</feature>
<dbReference type="PROSITE" id="PS00086">
    <property type="entry name" value="CYTOCHROME_P450"/>
    <property type="match status" value="1"/>
</dbReference>
<dbReference type="AlphaFoldDB" id="A0AA88CUJ2"/>
<dbReference type="EMBL" id="BTGU01000003">
    <property type="protein sequence ID" value="GMN32320.1"/>
    <property type="molecule type" value="Genomic_DNA"/>
</dbReference>
<dbReference type="FunFam" id="1.10.630.10:FF:000207">
    <property type="entry name" value="Putative cytochrome P450 superfamily protein"/>
    <property type="match status" value="1"/>
</dbReference>
<dbReference type="SUPFAM" id="SSF48264">
    <property type="entry name" value="Cytochrome P450"/>
    <property type="match status" value="1"/>
</dbReference>
<dbReference type="CDD" id="cd11073">
    <property type="entry name" value="CYP76-like"/>
    <property type="match status" value="1"/>
</dbReference>
<dbReference type="InterPro" id="IPR017972">
    <property type="entry name" value="Cyt_P450_CS"/>
</dbReference>
<dbReference type="GO" id="GO:0004497">
    <property type="term" value="F:monooxygenase activity"/>
    <property type="evidence" value="ECO:0007669"/>
    <property type="project" value="UniProtKB-KW"/>
</dbReference>
<keyword evidence="2 3" id="KW-0479">Metal-binding</keyword>
<evidence type="ECO:0000256" key="1">
    <source>
        <dbReference type="ARBA" id="ARBA00010617"/>
    </source>
</evidence>
<dbReference type="InterPro" id="IPR036396">
    <property type="entry name" value="Cyt_P450_sf"/>
</dbReference>
<accession>A0AA88CUJ2</accession>
<evidence type="ECO:0000313" key="7">
    <source>
        <dbReference type="Proteomes" id="UP001187192"/>
    </source>
</evidence>
<dbReference type="InterPro" id="IPR002401">
    <property type="entry name" value="Cyt_P450_E_grp-I"/>
</dbReference>
<dbReference type="GO" id="GO:0005506">
    <property type="term" value="F:iron ion binding"/>
    <property type="evidence" value="ECO:0007669"/>
    <property type="project" value="InterPro"/>
</dbReference>
<dbReference type="Gene3D" id="1.10.630.10">
    <property type="entry name" value="Cytochrome P450"/>
    <property type="match status" value="1"/>
</dbReference>